<evidence type="ECO:0000313" key="15">
    <source>
        <dbReference type="Proteomes" id="UP000234474"/>
    </source>
</evidence>
<protein>
    <recommendedName>
        <fullName evidence="7">EGF domain-specific O-linked N-acetylglucosamine transferase</fullName>
        <ecNumber evidence="1">2.4.1.255</ecNumber>
    </recommendedName>
    <alternativeName>
        <fullName evidence="8">Extracellular O-linked N-acetylglucosamine transferase</fullName>
    </alternativeName>
</protein>
<evidence type="ECO:0000256" key="12">
    <source>
        <dbReference type="SAM" id="Phobius"/>
    </source>
</evidence>
<dbReference type="EC" id="2.4.1.255" evidence="1"/>
<reference evidence="15" key="1">
    <citation type="journal article" date="2018" name="Proc. Natl. Acad. Sci. U.S.A.">
        <title>Linking secondary metabolites to gene clusters through genome sequencing of six diverse Aspergillus species.</title>
        <authorList>
            <person name="Kaerboelling I."/>
            <person name="Vesth T.C."/>
            <person name="Frisvad J.C."/>
            <person name="Nybo J.L."/>
            <person name="Theobald S."/>
            <person name="Kuo A."/>
            <person name="Bowyer P."/>
            <person name="Matsuda Y."/>
            <person name="Mondo S."/>
            <person name="Lyhne E.K."/>
            <person name="Kogle M.E."/>
            <person name="Clum A."/>
            <person name="Lipzen A."/>
            <person name="Salamov A."/>
            <person name="Ngan C.Y."/>
            <person name="Daum C."/>
            <person name="Chiniquy J."/>
            <person name="Barry K."/>
            <person name="LaButti K."/>
            <person name="Haridas S."/>
            <person name="Simmons B.A."/>
            <person name="Magnuson J.K."/>
            <person name="Mortensen U.H."/>
            <person name="Larsen T.O."/>
            <person name="Grigoriev I.V."/>
            <person name="Baker S.E."/>
            <person name="Andersen M.R."/>
        </authorList>
    </citation>
    <scope>NUCLEOTIDE SEQUENCE [LARGE SCALE GENOMIC DNA]</scope>
    <source>
        <strain evidence="15">IBT 16806</strain>
    </source>
</reference>
<dbReference type="OMA" id="DSKNDWQ"/>
<keyword evidence="2" id="KW-0328">Glycosyltransferase</keyword>
<comment type="catalytic activity">
    <reaction evidence="9">
        <text>L-seryl-[protein] + UDP-N-acetyl-alpha-D-glucosamine = 3-O-(N-acetyl-beta-D-glucosaminyl)-L-seryl-[protein] + UDP + H(+)</text>
        <dbReference type="Rhea" id="RHEA:48904"/>
        <dbReference type="Rhea" id="RHEA-COMP:9863"/>
        <dbReference type="Rhea" id="RHEA-COMP:12251"/>
        <dbReference type="ChEBI" id="CHEBI:15378"/>
        <dbReference type="ChEBI" id="CHEBI:29999"/>
        <dbReference type="ChEBI" id="CHEBI:57705"/>
        <dbReference type="ChEBI" id="CHEBI:58223"/>
        <dbReference type="ChEBI" id="CHEBI:90838"/>
        <dbReference type="EC" id="2.4.1.255"/>
    </reaction>
</comment>
<feature type="region of interest" description="Disordered" evidence="11">
    <location>
        <begin position="85"/>
        <end position="108"/>
    </location>
</feature>
<comment type="catalytic activity">
    <reaction evidence="10">
        <text>L-threonyl-[protein] + UDP-N-acetyl-alpha-D-glucosamine = 3-O-(N-acetyl-beta-D-glucosaminyl)-L-threonyl-[protein] + UDP + H(+)</text>
        <dbReference type="Rhea" id="RHEA:48908"/>
        <dbReference type="Rhea" id="RHEA-COMP:11060"/>
        <dbReference type="Rhea" id="RHEA-COMP:12252"/>
        <dbReference type="ChEBI" id="CHEBI:15378"/>
        <dbReference type="ChEBI" id="CHEBI:30013"/>
        <dbReference type="ChEBI" id="CHEBI:57705"/>
        <dbReference type="ChEBI" id="CHEBI:58223"/>
        <dbReference type="ChEBI" id="CHEBI:90840"/>
        <dbReference type="EC" id="2.4.1.255"/>
    </reaction>
</comment>
<keyword evidence="3" id="KW-0808">Transferase</keyword>
<dbReference type="InterPro" id="IPR049625">
    <property type="entry name" value="Glyco_transf_61_cat"/>
</dbReference>
<gene>
    <name evidence="14" type="ORF">P174DRAFT_432210</name>
</gene>
<feature type="transmembrane region" description="Helical" evidence="12">
    <location>
        <begin position="56"/>
        <end position="76"/>
    </location>
</feature>
<keyword evidence="12" id="KW-1133">Transmembrane helix</keyword>
<dbReference type="GO" id="GO:0005788">
    <property type="term" value="C:endoplasmic reticulum lumen"/>
    <property type="evidence" value="ECO:0007669"/>
    <property type="project" value="TreeGrafter"/>
</dbReference>
<keyword evidence="4" id="KW-0732">Signal</keyword>
<evidence type="ECO:0000256" key="4">
    <source>
        <dbReference type="ARBA" id="ARBA00022729"/>
    </source>
</evidence>
<evidence type="ECO:0000256" key="1">
    <source>
        <dbReference type="ARBA" id="ARBA00011970"/>
    </source>
</evidence>
<evidence type="ECO:0000313" key="14">
    <source>
        <dbReference type="EMBL" id="PKX92839.1"/>
    </source>
</evidence>
<dbReference type="RefSeq" id="XP_024681434.1">
    <property type="nucleotide sequence ID" value="XM_024825737.1"/>
</dbReference>
<dbReference type="OrthoDB" id="529273at2759"/>
<dbReference type="GeneID" id="36533062"/>
<evidence type="ECO:0000259" key="13">
    <source>
        <dbReference type="Pfam" id="PF04577"/>
    </source>
</evidence>
<keyword evidence="6" id="KW-0325">Glycoprotein</keyword>
<evidence type="ECO:0000256" key="8">
    <source>
        <dbReference type="ARBA" id="ARBA00042574"/>
    </source>
</evidence>
<evidence type="ECO:0000256" key="9">
    <source>
        <dbReference type="ARBA" id="ARBA00048317"/>
    </source>
</evidence>
<organism evidence="14 15">
    <name type="scientific">Aspergillus novofumigatus (strain IBT 16806)</name>
    <dbReference type="NCBI Taxonomy" id="1392255"/>
    <lineage>
        <taxon>Eukaryota</taxon>
        <taxon>Fungi</taxon>
        <taxon>Dikarya</taxon>
        <taxon>Ascomycota</taxon>
        <taxon>Pezizomycotina</taxon>
        <taxon>Eurotiomycetes</taxon>
        <taxon>Eurotiomycetidae</taxon>
        <taxon>Eurotiales</taxon>
        <taxon>Aspergillaceae</taxon>
        <taxon>Aspergillus</taxon>
        <taxon>Aspergillus subgen. Fumigati</taxon>
    </lineage>
</organism>
<accession>A0A2I1C5A1</accession>
<dbReference type="Proteomes" id="UP000234474">
    <property type="component" value="Unassembled WGS sequence"/>
</dbReference>
<evidence type="ECO:0000256" key="3">
    <source>
        <dbReference type="ARBA" id="ARBA00022679"/>
    </source>
</evidence>
<keyword evidence="5" id="KW-0256">Endoplasmic reticulum</keyword>
<dbReference type="Pfam" id="PF04577">
    <property type="entry name" value="Glyco_transf_61"/>
    <property type="match status" value="1"/>
</dbReference>
<dbReference type="GO" id="GO:0097363">
    <property type="term" value="F:protein O-acetylglucosaminyltransferase activity"/>
    <property type="evidence" value="ECO:0007669"/>
    <property type="project" value="UniProtKB-EC"/>
</dbReference>
<proteinExistence type="predicted"/>
<dbReference type="InterPro" id="IPR007657">
    <property type="entry name" value="Glycosyltransferase_61"/>
</dbReference>
<keyword evidence="12" id="KW-0812">Transmembrane</keyword>
<evidence type="ECO:0000256" key="11">
    <source>
        <dbReference type="SAM" id="MobiDB-lite"/>
    </source>
</evidence>
<evidence type="ECO:0000256" key="6">
    <source>
        <dbReference type="ARBA" id="ARBA00023180"/>
    </source>
</evidence>
<evidence type="ECO:0000256" key="7">
    <source>
        <dbReference type="ARBA" id="ARBA00040944"/>
    </source>
</evidence>
<dbReference type="AlphaFoldDB" id="A0A2I1C5A1"/>
<name>A0A2I1C5A1_ASPN1</name>
<evidence type="ECO:0000256" key="5">
    <source>
        <dbReference type="ARBA" id="ARBA00022824"/>
    </source>
</evidence>
<dbReference type="PANTHER" id="PTHR20961:SF148">
    <property type="entry name" value="EGF DOMAIN-SPECIFIC O-LINKED N-ACETYLGLUCOSAMINE TRANSFERASE"/>
    <property type="match status" value="1"/>
</dbReference>
<keyword evidence="12" id="KW-0472">Membrane</keyword>
<evidence type="ECO:0000256" key="2">
    <source>
        <dbReference type="ARBA" id="ARBA00022676"/>
    </source>
</evidence>
<feature type="domain" description="Glycosyltransferase 61 catalytic" evidence="13">
    <location>
        <begin position="330"/>
        <end position="430"/>
    </location>
</feature>
<keyword evidence="15" id="KW-1185">Reference proteome</keyword>
<evidence type="ECO:0000256" key="10">
    <source>
        <dbReference type="ARBA" id="ARBA00049432"/>
    </source>
</evidence>
<dbReference type="VEuPathDB" id="FungiDB:P174DRAFT_432210"/>
<dbReference type="STRING" id="1392255.A0A2I1C5A1"/>
<dbReference type="EMBL" id="MSZS01000005">
    <property type="protein sequence ID" value="PKX92839.1"/>
    <property type="molecule type" value="Genomic_DNA"/>
</dbReference>
<sequence>MCSDTNPLADLAAATKAGTSPIMNLSELAMLASGIRALLSRSLMSWLSLSSQRRVVRLSATVIGVLFVLFLLHVTVTRTRFQYSPLPSSTSGPHRNDSDTKGHLPNAEQAPTLPAEYSAVAEVPSYCADRFGITYLEKLRDSRTEYCTPNSPSGLTCFHSQTESGSRIDTFCFGRGAVYDPAQRLFIMDCQLRDLDGENVPTFGKFHNYCFKSHDPGSARRARNVWHSLMEIFSMTMTIDVLRMTAGPNPHRPLFSIDDIENAQVVILDEVEDGPYFDLWKIFAQRPPLRISDLRPTNEFENLIVPLAGGSNPLWQGDWEIHSCEDSALIRTFSRRVLSHFHVELRRPRQGPQIVLTFIDRTGSRKLINQEDYFKTVKEQFPHITVQMIDFASIPFQEQLRIAQGSDILVGVHGAGLTHGIFLPSGSVMVEILPPGLNHKGFRNLASLLGHLYFSAHATKPAKTLKRDDWHNSDVYLEHDKFMDLMNVAIKALYNRGERNYDVI</sequence>
<dbReference type="PANTHER" id="PTHR20961">
    <property type="entry name" value="GLYCOSYLTRANSFERASE"/>
    <property type="match status" value="1"/>
</dbReference>
<comment type="caution">
    <text evidence="14">The sequence shown here is derived from an EMBL/GenBank/DDBJ whole genome shotgun (WGS) entry which is preliminary data.</text>
</comment>